<organism evidence="5 6">
    <name type="scientific">Pichia inconspicua</name>
    <dbReference type="NCBI Taxonomy" id="52247"/>
    <lineage>
        <taxon>Eukaryota</taxon>
        <taxon>Fungi</taxon>
        <taxon>Dikarya</taxon>
        <taxon>Ascomycota</taxon>
        <taxon>Saccharomycotina</taxon>
        <taxon>Pichiomycetes</taxon>
        <taxon>Pichiales</taxon>
        <taxon>Pichiaceae</taxon>
        <taxon>Pichia</taxon>
    </lineage>
</organism>
<accession>A0A4T0X5H9</accession>
<dbReference type="SUPFAM" id="SSF52833">
    <property type="entry name" value="Thioredoxin-like"/>
    <property type="match status" value="1"/>
</dbReference>
<feature type="compositionally biased region" description="Pro residues" evidence="3">
    <location>
        <begin position="517"/>
        <end position="527"/>
    </location>
</feature>
<dbReference type="InterPro" id="IPR036249">
    <property type="entry name" value="Thioredoxin-like_sf"/>
</dbReference>
<feature type="region of interest" description="Disordered" evidence="3">
    <location>
        <begin position="602"/>
        <end position="658"/>
    </location>
</feature>
<keyword evidence="6" id="KW-1185">Reference proteome</keyword>
<feature type="region of interest" description="Disordered" evidence="3">
    <location>
        <begin position="228"/>
        <end position="564"/>
    </location>
</feature>
<feature type="compositionally biased region" description="Low complexity" evidence="3">
    <location>
        <begin position="359"/>
        <end position="370"/>
    </location>
</feature>
<dbReference type="PROSITE" id="PS50002">
    <property type="entry name" value="SH3"/>
    <property type="match status" value="1"/>
</dbReference>
<proteinExistence type="predicted"/>
<feature type="domain" description="SH3" evidence="4">
    <location>
        <begin position="2"/>
        <end position="69"/>
    </location>
</feature>
<feature type="region of interest" description="Disordered" evidence="3">
    <location>
        <begin position="131"/>
        <end position="184"/>
    </location>
</feature>
<evidence type="ECO:0000256" key="2">
    <source>
        <dbReference type="PROSITE-ProRule" id="PRU00192"/>
    </source>
</evidence>
<feature type="compositionally biased region" description="Basic and acidic residues" evidence="3">
    <location>
        <begin position="430"/>
        <end position="442"/>
    </location>
</feature>
<dbReference type="PANTHER" id="PTHR33558:SF1">
    <property type="entry name" value="GLUTAREDOXIN-LIKE PROTEIN C5ORF63 HOMOLOG"/>
    <property type="match status" value="1"/>
</dbReference>
<feature type="compositionally biased region" description="Polar residues" evidence="3">
    <location>
        <begin position="256"/>
        <end position="268"/>
    </location>
</feature>
<dbReference type="InterPro" id="IPR008554">
    <property type="entry name" value="Glutaredoxin-like"/>
</dbReference>
<feature type="compositionally biased region" description="Basic and acidic residues" evidence="3">
    <location>
        <begin position="80"/>
        <end position="101"/>
    </location>
</feature>
<dbReference type="Pfam" id="PF25459">
    <property type="entry name" value="AIM3_BBC1_C"/>
    <property type="match status" value="1"/>
</dbReference>
<feature type="compositionally biased region" description="Basic and acidic residues" evidence="3">
    <location>
        <begin position="450"/>
        <end position="461"/>
    </location>
</feature>
<name>A0A4T0X5H9_9ASCO</name>
<dbReference type="Proteomes" id="UP000307173">
    <property type="component" value="Unassembled WGS sequence"/>
</dbReference>
<dbReference type="InterPro" id="IPR036028">
    <property type="entry name" value="SH3-like_dom_sf"/>
</dbReference>
<feature type="compositionally biased region" description="Basic and acidic residues" evidence="3">
    <location>
        <begin position="174"/>
        <end position="184"/>
    </location>
</feature>
<evidence type="ECO:0000313" key="5">
    <source>
        <dbReference type="EMBL" id="TID30232.1"/>
    </source>
</evidence>
<dbReference type="Gene3D" id="3.40.30.10">
    <property type="entry name" value="Glutaredoxin"/>
    <property type="match status" value="1"/>
</dbReference>
<feature type="region of interest" description="Disordered" evidence="3">
    <location>
        <begin position="66"/>
        <end position="105"/>
    </location>
</feature>
<dbReference type="AlphaFoldDB" id="A0A4T0X5H9"/>
<sequence>MSVPYNAIVRFQYDPDPENASDDLQLTVDETITVTEVVDDDWLFGSKQLPDGSTASGYFPRSFVAQVEEKEESAGSSESIADHTESETVHVEPEQKQEQHMEVPAPSKAIESIESNIVHEPDDFRNKLQSFNVSSTPIMPQEKRNDETSAKKSFNGIEHRSSYIPPTFGTSNQVKKEETKPVGEVVRSDTHVEEEVAPSMSVKERMLLIQKQQAEQEAMLAAAMKRLEEKKKKSKRSHKTASAADEVTEAEVEANKSITVSSGDNNSIELEENNEYLDAEDGEDAGGVDENEKKVKIDSQDEEENDNDDEAGDEEDEDEDDEEDDDDEDEEEEDEEEVRKRELAQRMAKLSGGIGMMGMMGMMPSPLLNKNLKKSKKKVVKEEVKTEESMKPVPILPTSGVAPPLMGMPLPVQSPSDDKQEEEKDDDSIEKEKANNELVAEKEQDDTEQESEKSSIEEVPVRVHQATPSHPYRTHAAPPPPPPVTQVPEAELNPFPEPPSVPTGLPPSMPQTMNPAERPPMPPPPAPTRTTKEAPPPPPAPGAVPSIPAPTTTLTAPPPVPGAVPSVPTPTVTMTAPPPVTGAVPAIPGVTVAPPHPVTHQPHPFAPTAPPPVPNDNPVTHTHDTVSRKSSVASKPPTFHAPPPPVPAEGGTPAPPVINRQLTRTSLESTVSTPLPPKSVSPTNNLLWWTTGSLPPQLLSSESLFEVETTDIKKRNGDVVRYVIYYILDVHLACTTLELAYHLSEPERILFYHETKEKTRSDPEQLIREYATFGAHSYNAALKLLGQNVGSSFIERVFAGIPGPVLPPVADKTFGAVVYRNNNGDSKFYEEIRPGDILVLVKATFESSSGVQNVGFEKPHVAIVTSFEADKEKIKVLEESGGVVHQARYRLNKMKSGKLRVFRVVGRSFIISVKMMQTLRHIPKNFGLKRCMSSSRMVLSGATTTKLKFFTKPDCMICYEANVVLENALEEIEKNKPHMRKKIADVEYVNIVDPENKDWFDCYRYDIPVLHVERDKCKKVVFMHSFDHEELVEELGQEL</sequence>
<keyword evidence="1 2" id="KW-0728">SH3 domain</keyword>
<evidence type="ECO:0000313" key="6">
    <source>
        <dbReference type="Proteomes" id="UP000307173"/>
    </source>
</evidence>
<dbReference type="Pfam" id="PF07653">
    <property type="entry name" value="SH3_2"/>
    <property type="match status" value="1"/>
</dbReference>
<dbReference type="InterPro" id="IPR057402">
    <property type="entry name" value="AIM3_BBC1_C"/>
</dbReference>
<dbReference type="Gene3D" id="2.30.30.40">
    <property type="entry name" value="SH3 Domains"/>
    <property type="match status" value="1"/>
</dbReference>
<dbReference type="InterPro" id="IPR052565">
    <property type="entry name" value="Glutaredoxin-like_YDR286C"/>
</dbReference>
<evidence type="ECO:0000256" key="3">
    <source>
        <dbReference type="SAM" id="MobiDB-lite"/>
    </source>
</evidence>
<feature type="compositionally biased region" description="Basic and acidic residues" evidence="3">
    <location>
        <begin position="141"/>
        <end position="150"/>
    </location>
</feature>
<evidence type="ECO:0000256" key="1">
    <source>
        <dbReference type="ARBA" id="ARBA00022443"/>
    </source>
</evidence>
<reference evidence="5 6" key="1">
    <citation type="journal article" date="2019" name="Front. Genet.">
        <title>Whole-Genome Sequencing of the Opportunistic Yeast Pathogen Candida inconspicua Uncovers Its Hybrid Origin.</title>
        <authorList>
            <person name="Mixao V."/>
            <person name="Hansen A.P."/>
            <person name="Saus E."/>
            <person name="Boekhout T."/>
            <person name="Lass-Florl C."/>
            <person name="Gabaldon T."/>
        </authorList>
    </citation>
    <scope>NUCLEOTIDE SEQUENCE [LARGE SCALE GENOMIC DNA]</scope>
    <source>
        <strain evidence="5 6">CBS 180</strain>
    </source>
</reference>
<dbReference type="PANTHER" id="PTHR33558">
    <property type="entry name" value="GLUTAREDOXIN-LIKE PROTEIN C5ORF63 HOMOLOG"/>
    <property type="match status" value="1"/>
</dbReference>
<feature type="compositionally biased region" description="Basic and acidic residues" evidence="3">
    <location>
        <begin position="290"/>
        <end position="299"/>
    </location>
</feature>
<dbReference type="Pfam" id="PF05768">
    <property type="entry name" value="Glrx-like"/>
    <property type="match status" value="1"/>
</dbReference>
<dbReference type="STRING" id="52247.A0A4T0X5H9"/>
<feature type="compositionally biased region" description="Basic and acidic residues" evidence="3">
    <location>
        <begin position="380"/>
        <end position="390"/>
    </location>
</feature>
<feature type="compositionally biased region" description="Pro residues" evidence="3">
    <location>
        <begin position="604"/>
        <end position="615"/>
    </location>
</feature>
<feature type="compositionally biased region" description="Pro residues" evidence="3">
    <location>
        <begin position="495"/>
        <end position="509"/>
    </location>
</feature>
<dbReference type="EMBL" id="SELW01000170">
    <property type="protein sequence ID" value="TID30232.1"/>
    <property type="molecule type" value="Genomic_DNA"/>
</dbReference>
<dbReference type="OrthoDB" id="207120at2759"/>
<evidence type="ECO:0000259" key="4">
    <source>
        <dbReference type="PROSITE" id="PS50002"/>
    </source>
</evidence>
<dbReference type="SMART" id="SM00326">
    <property type="entry name" value="SH3"/>
    <property type="match status" value="1"/>
</dbReference>
<protein>
    <recommendedName>
        <fullName evidence="4">SH3 domain-containing protein</fullName>
    </recommendedName>
</protein>
<comment type="caution">
    <text evidence="5">The sequence shown here is derived from an EMBL/GenBank/DDBJ whole genome shotgun (WGS) entry which is preliminary data.</text>
</comment>
<feature type="compositionally biased region" description="Low complexity" evidence="3">
    <location>
        <begin position="543"/>
        <end position="555"/>
    </location>
</feature>
<feature type="compositionally biased region" description="Acidic residues" evidence="3">
    <location>
        <begin position="269"/>
        <end position="289"/>
    </location>
</feature>
<feature type="compositionally biased region" description="Acidic residues" evidence="3">
    <location>
        <begin position="300"/>
        <end position="336"/>
    </location>
</feature>
<gene>
    <name evidence="5" type="ORF">CANINC_001239</name>
</gene>
<dbReference type="InterPro" id="IPR001452">
    <property type="entry name" value="SH3_domain"/>
</dbReference>
<dbReference type="SUPFAM" id="SSF50044">
    <property type="entry name" value="SH3-domain"/>
    <property type="match status" value="1"/>
</dbReference>